<sequence>MFGFTSPSASIAWPKLDALPPLDLAATEALDHTRGQRNVYKFGGTSVGSPDRLFQLVSIVKAERPRIIAVVVSAMAKNTDLLLDAAALAAAGDIDKALLVIDRVEAITVTNANATQELILGANAAGIEDMTDEIRAFHVPLRQLLLGISLLREKTQAALDTILSFGERISATIVARLLTANGVPATYVDARTWVTTDATFGSAAVDFDTSKAKLLDLATAWSDKLPVITGFIGQSTCGRTTTLGRNGSDYTATIIGASLQADYVVINTDISGVMTADPRIVQSATSVCHLSHHEALELAIYGTRMFHTRTMLPLIKSGVTMLIRNTMDPQGGGTYISGVATIDKSVTCTTSLENLSLIEVRTRILQEGDRSELGYTNIGARVVQCLELHRVSIWLSIRAAHGQSISIVVPATQEALSLRAISDELKLEIERNEVDALNCESPVTMLSIVGEKLNKASTNGAKMFTALANVGIDVLAVGQGTSSRSLSCIIAGAKTKLAVRRVHDAFNVSTMVVNIVLLGCNRISLAVLDKLQEQAETYLQRHSLEFRIVGFGSRCVGFQFDVAGIAIESVRATITGCMTPPHLGSTPSYHHSPAATASALPSPAHLGEIHDLSCPVVVDCSGWANNGDLYAQCLANEIHVVVSNAASANALPATNTLTLSPRQRGDANPCFYLYNAALGASLPVLDTLANLIQTGDQLHRIDAALSGCLGFITDQVMQGYRLSAAVQNAWDKGYMEANPLVDLSGSDMQQKIKLFARALGVRIDLENIAVTPFVPVDVLDRVQWSNDTVEIDRLIAVLRDYDATFDATFVQPALFQGKRVRYVATVEMESEVRAKVEPLVVDEAHPAFRTQKDEIAVGFTTTEYNYRPLTLTGSGTGGSASATGVVRDILTIAKNLQGKM</sequence>
<dbReference type="InterPro" id="IPR001048">
    <property type="entry name" value="Asp/Glu/Uridylate_kinase"/>
</dbReference>
<dbReference type="NCBIfam" id="TIGR00657">
    <property type="entry name" value="asp_kinases"/>
    <property type="match status" value="1"/>
</dbReference>
<evidence type="ECO:0000256" key="14">
    <source>
        <dbReference type="ARBA" id="ARBA00048561"/>
    </source>
</evidence>
<evidence type="ECO:0000256" key="13">
    <source>
        <dbReference type="ARBA" id="ARBA00044938"/>
    </source>
</evidence>
<evidence type="ECO:0000256" key="2">
    <source>
        <dbReference type="ARBA" id="ARBA00010046"/>
    </source>
</evidence>
<dbReference type="STRING" id="1202772.A0A1V9ZMU5"/>
<evidence type="ECO:0000259" key="17">
    <source>
        <dbReference type="Pfam" id="PF22468"/>
    </source>
</evidence>
<dbReference type="InterPro" id="IPR036291">
    <property type="entry name" value="NAD(P)-bd_dom_sf"/>
</dbReference>
<dbReference type="InterPro" id="IPR011147">
    <property type="entry name" value="Bifunc_Aspkin/hSer_DH"/>
</dbReference>
<evidence type="ECO:0000313" key="18">
    <source>
        <dbReference type="EMBL" id="OQR99090.1"/>
    </source>
</evidence>
<evidence type="ECO:0000256" key="11">
    <source>
        <dbReference type="ARBA" id="ARBA00023053"/>
    </source>
</evidence>
<comment type="pathway">
    <text evidence="12">Amino-acid biosynthesis.</text>
</comment>
<dbReference type="InterPro" id="IPR018042">
    <property type="entry name" value="Aspartate_kinase_CS"/>
</dbReference>
<evidence type="ECO:0000256" key="10">
    <source>
        <dbReference type="ARBA" id="ARBA00023027"/>
    </source>
</evidence>
<dbReference type="InterPro" id="IPR054352">
    <property type="entry name" value="ACT_Aspartokinase"/>
</dbReference>
<organism evidence="18 19">
    <name type="scientific">Achlya hypogyna</name>
    <name type="common">Oomycete</name>
    <name type="synonym">Protoachlya hypogyna</name>
    <dbReference type="NCBI Taxonomy" id="1202772"/>
    <lineage>
        <taxon>Eukaryota</taxon>
        <taxon>Sar</taxon>
        <taxon>Stramenopiles</taxon>
        <taxon>Oomycota</taxon>
        <taxon>Saprolegniomycetes</taxon>
        <taxon>Saprolegniales</taxon>
        <taxon>Achlyaceae</taxon>
        <taxon>Achlya</taxon>
    </lineage>
</organism>
<protein>
    <submittedName>
        <fullName evidence="18">Bifunctional aspartokinase/homoserine dehydrogenase</fullName>
    </submittedName>
</protein>
<dbReference type="PROSITE" id="PS00324">
    <property type="entry name" value="ASPARTOKINASE"/>
    <property type="match status" value="1"/>
</dbReference>
<dbReference type="Pfam" id="PF22468">
    <property type="entry name" value="ACT_9"/>
    <property type="match status" value="1"/>
</dbReference>
<keyword evidence="9" id="KW-0560">Oxidoreductase</keyword>
<gene>
    <name evidence="18" type="ORF">ACHHYP_07429</name>
</gene>
<dbReference type="Proteomes" id="UP000243579">
    <property type="component" value="Unassembled WGS sequence"/>
</dbReference>
<comment type="similarity">
    <text evidence="2">In the N-terminal section; belongs to the aspartokinase family.</text>
</comment>
<reference evidence="18 19" key="1">
    <citation type="journal article" date="2014" name="Genome Biol. Evol.">
        <title>The secreted proteins of Achlya hypogyna and Thraustotheca clavata identify the ancestral oomycete secretome and reveal gene acquisitions by horizontal gene transfer.</title>
        <authorList>
            <person name="Misner I."/>
            <person name="Blouin N."/>
            <person name="Leonard G."/>
            <person name="Richards T.A."/>
            <person name="Lane C.E."/>
        </authorList>
    </citation>
    <scope>NUCLEOTIDE SEQUENCE [LARGE SCALE GENOMIC DNA]</scope>
    <source>
        <strain evidence="18 19">ATCC 48635</strain>
    </source>
</reference>
<dbReference type="SUPFAM" id="SSF55347">
    <property type="entry name" value="Glyceraldehyde-3-phosphate dehydrogenase-like, C-terminal domain"/>
    <property type="match status" value="1"/>
</dbReference>
<evidence type="ECO:0000256" key="8">
    <source>
        <dbReference type="ARBA" id="ARBA00022857"/>
    </source>
</evidence>
<dbReference type="EMBL" id="JNBR01000075">
    <property type="protein sequence ID" value="OQR99090.1"/>
    <property type="molecule type" value="Genomic_DNA"/>
</dbReference>
<evidence type="ECO:0000256" key="12">
    <source>
        <dbReference type="ARBA" id="ARBA00029440"/>
    </source>
</evidence>
<dbReference type="InterPro" id="IPR045865">
    <property type="entry name" value="ACT-like_dom_sf"/>
</dbReference>
<dbReference type="GO" id="GO:0004072">
    <property type="term" value="F:aspartate kinase activity"/>
    <property type="evidence" value="ECO:0007669"/>
    <property type="project" value="UniProtKB-EC"/>
</dbReference>
<dbReference type="Pfam" id="PF00742">
    <property type="entry name" value="Homoserine_dh"/>
    <property type="match status" value="1"/>
</dbReference>
<dbReference type="GO" id="GO:0004412">
    <property type="term" value="F:homoserine dehydrogenase activity"/>
    <property type="evidence" value="ECO:0007669"/>
    <property type="project" value="InterPro"/>
</dbReference>
<dbReference type="InterPro" id="IPR036393">
    <property type="entry name" value="AceGlu_kinase-like_sf"/>
</dbReference>
<keyword evidence="3" id="KW-0808">Transferase</keyword>
<comment type="catalytic activity">
    <reaction evidence="14">
        <text>L-aspartate + ATP = 4-phospho-L-aspartate + ADP</text>
        <dbReference type="Rhea" id="RHEA:23776"/>
        <dbReference type="ChEBI" id="CHEBI:29991"/>
        <dbReference type="ChEBI" id="CHEBI:30616"/>
        <dbReference type="ChEBI" id="CHEBI:57535"/>
        <dbReference type="ChEBI" id="CHEBI:456216"/>
        <dbReference type="EC" id="2.7.2.4"/>
    </reaction>
    <physiologicalReaction direction="left-to-right" evidence="14">
        <dbReference type="Rhea" id="RHEA:23777"/>
    </physiologicalReaction>
</comment>
<evidence type="ECO:0000256" key="5">
    <source>
        <dbReference type="ARBA" id="ARBA00022741"/>
    </source>
</evidence>
<dbReference type="InterPro" id="IPR042199">
    <property type="entry name" value="AsparK_Bifunc_asparK/hSer_DH"/>
</dbReference>
<comment type="similarity">
    <text evidence="1">In the C-terminal section; belongs to the homoserine dehydrogenase family.</text>
</comment>
<keyword evidence="19" id="KW-1185">Reference proteome</keyword>
<keyword evidence="7" id="KW-0067">ATP-binding</keyword>
<dbReference type="Gene3D" id="3.40.50.720">
    <property type="entry name" value="NAD(P)-binding Rossmann-like Domain"/>
    <property type="match status" value="1"/>
</dbReference>
<keyword evidence="10" id="KW-0520">NAD</keyword>
<dbReference type="Gene3D" id="1.20.120.1320">
    <property type="entry name" value="Aspartokinase, catalytic domain"/>
    <property type="match status" value="1"/>
</dbReference>
<keyword evidence="4" id="KW-0479">Metal-binding</keyword>
<evidence type="ECO:0000256" key="9">
    <source>
        <dbReference type="ARBA" id="ARBA00023002"/>
    </source>
</evidence>
<dbReference type="OrthoDB" id="67851at2759"/>
<dbReference type="GO" id="GO:0005524">
    <property type="term" value="F:ATP binding"/>
    <property type="evidence" value="ECO:0007669"/>
    <property type="project" value="UniProtKB-KW"/>
</dbReference>
<keyword evidence="11" id="KW-0915">Sodium</keyword>
<comment type="function">
    <text evidence="13">Bifunctional aspartate kinase and homoserine dehydrogenase that catalyzes the first and the third steps toward the synthesis of lysine, methionine and threonine from aspartate.</text>
</comment>
<keyword evidence="5" id="KW-0547">Nucleotide-binding</keyword>
<evidence type="ECO:0000313" key="19">
    <source>
        <dbReference type="Proteomes" id="UP000243579"/>
    </source>
</evidence>
<proteinExistence type="inferred from homology"/>
<name>A0A1V9ZMU5_ACHHY</name>
<dbReference type="UniPathway" id="UPA00050">
    <property type="reaction ID" value="UER00063"/>
</dbReference>
<dbReference type="GO" id="GO:0009088">
    <property type="term" value="P:threonine biosynthetic process"/>
    <property type="evidence" value="ECO:0007669"/>
    <property type="project" value="UniProtKB-UniPathway"/>
</dbReference>
<evidence type="ECO:0000256" key="1">
    <source>
        <dbReference type="ARBA" id="ARBA00007952"/>
    </source>
</evidence>
<dbReference type="SUPFAM" id="SSF55021">
    <property type="entry name" value="ACT-like"/>
    <property type="match status" value="1"/>
</dbReference>
<dbReference type="Gene3D" id="3.30.2130.10">
    <property type="entry name" value="VC0802-like"/>
    <property type="match status" value="1"/>
</dbReference>
<comment type="caution">
    <text evidence="18">The sequence shown here is derived from an EMBL/GenBank/DDBJ whole genome shotgun (WGS) entry which is preliminary data.</text>
</comment>
<dbReference type="SUPFAM" id="SSF53633">
    <property type="entry name" value="Carbamate kinase-like"/>
    <property type="match status" value="1"/>
</dbReference>
<feature type="domain" description="Homoserine dehydrogenase catalytic" evidence="16">
    <location>
        <begin position="683"/>
        <end position="890"/>
    </location>
</feature>
<feature type="domain" description="Aspartate/glutamate/uridylate kinase" evidence="15">
    <location>
        <begin position="37"/>
        <end position="325"/>
    </location>
</feature>
<keyword evidence="6 18" id="KW-0418">Kinase</keyword>
<dbReference type="Gene3D" id="3.40.1160.10">
    <property type="entry name" value="Acetylglutamate kinase-like"/>
    <property type="match status" value="1"/>
</dbReference>
<dbReference type="AlphaFoldDB" id="A0A1V9ZMU5"/>
<dbReference type="InterPro" id="IPR001342">
    <property type="entry name" value="HDH_cat"/>
</dbReference>
<evidence type="ECO:0000256" key="3">
    <source>
        <dbReference type="ARBA" id="ARBA00022679"/>
    </source>
</evidence>
<accession>A0A1V9ZMU5</accession>
<feature type="domain" description="Aspartokinase ACT" evidence="17">
    <location>
        <begin position="446"/>
        <end position="506"/>
    </location>
</feature>
<evidence type="ECO:0000256" key="4">
    <source>
        <dbReference type="ARBA" id="ARBA00022723"/>
    </source>
</evidence>
<dbReference type="Gene3D" id="3.30.360.10">
    <property type="entry name" value="Dihydrodipicolinate Reductase, domain 2"/>
    <property type="match status" value="1"/>
</dbReference>
<dbReference type="InterPro" id="IPR001341">
    <property type="entry name" value="Asp_kinase"/>
</dbReference>
<dbReference type="CDD" id="cd04892">
    <property type="entry name" value="ACT_AK-like_2"/>
    <property type="match status" value="1"/>
</dbReference>
<dbReference type="PANTHER" id="PTHR43070:SF3">
    <property type="entry name" value="HOMOSERINE DEHYDROGENASE"/>
    <property type="match status" value="1"/>
</dbReference>
<evidence type="ECO:0000256" key="6">
    <source>
        <dbReference type="ARBA" id="ARBA00022777"/>
    </source>
</evidence>
<dbReference type="SUPFAM" id="SSF51735">
    <property type="entry name" value="NAD(P)-binding Rossmann-fold domains"/>
    <property type="match status" value="1"/>
</dbReference>
<dbReference type="GO" id="GO:0046872">
    <property type="term" value="F:metal ion binding"/>
    <property type="evidence" value="ECO:0007669"/>
    <property type="project" value="UniProtKB-KW"/>
</dbReference>
<dbReference type="PANTHER" id="PTHR43070">
    <property type="match status" value="1"/>
</dbReference>
<keyword evidence="8" id="KW-0521">NADP</keyword>
<dbReference type="Pfam" id="PF00696">
    <property type="entry name" value="AA_kinase"/>
    <property type="match status" value="1"/>
</dbReference>
<evidence type="ECO:0000259" key="16">
    <source>
        <dbReference type="Pfam" id="PF00742"/>
    </source>
</evidence>
<evidence type="ECO:0000259" key="15">
    <source>
        <dbReference type="Pfam" id="PF00696"/>
    </source>
</evidence>
<evidence type="ECO:0000256" key="7">
    <source>
        <dbReference type="ARBA" id="ARBA00022840"/>
    </source>
</evidence>
<dbReference type="UniPathway" id="UPA00051">
    <property type="reaction ID" value="UER00465"/>
</dbReference>